<dbReference type="SUPFAM" id="SSF51430">
    <property type="entry name" value="NAD(P)-linked oxidoreductase"/>
    <property type="match status" value="1"/>
</dbReference>
<gene>
    <name evidence="6" type="ORF">NJQ99_09400</name>
</gene>
<dbReference type="CDD" id="cd19094">
    <property type="entry name" value="AKR_Tas-like"/>
    <property type="match status" value="1"/>
</dbReference>
<evidence type="ECO:0000256" key="4">
    <source>
        <dbReference type="ARBA" id="ARBA00070119"/>
    </source>
</evidence>
<comment type="similarity">
    <text evidence="3">Belongs to the aldo/keto reductase family. Aldo/keto reductase 2 subfamily.</text>
</comment>
<dbReference type="Pfam" id="PF00248">
    <property type="entry name" value="Aldo_ket_red"/>
    <property type="match status" value="1"/>
</dbReference>
<evidence type="ECO:0000256" key="3">
    <source>
        <dbReference type="ARBA" id="ARBA00038157"/>
    </source>
</evidence>
<name>A0A9J6P9K2_9PROT</name>
<proteinExistence type="inferred from homology"/>
<evidence type="ECO:0000313" key="7">
    <source>
        <dbReference type="Proteomes" id="UP001055804"/>
    </source>
</evidence>
<dbReference type="FunFam" id="3.20.20.100:FF:000005">
    <property type="entry name" value="NADP(H)-dependent aldo-keto reductase"/>
    <property type="match status" value="1"/>
</dbReference>
<feature type="domain" description="NADP-dependent oxidoreductase" evidence="5">
    <location>
        <begin position="16"/>
        <end position="337"/>
    </location>
</feature>
<dbReference type="EMBL" id="JAMZFT010000002">
    <property type="protein sequence ID" value="MCP1336620.1"/>
    <property type="molecule type" value="Genomic_DNA"/>
</dbReference>
<dbReference type="InterPro" id="IPR023210">
    <property type="entry name" value="NADP_OxRdtase_dom"/>
</dbReference>
<sequence length="346" mass="38522">MKMTPLGRSGLTVSEVCLGTMTFGEQNSREDAFAQLDLAQDRGINFLDTAELYAIPPRTETHGKTEEYIGDWFAARGNRDQWIVASKVVGRSAMDWFRPWDGETRVDERNIRYAIEGSLKRLKTDRIDLYQIHWPDRPMKIFGAVGYDHQPGDAVPIEEQLALLKALVDEGKIRAVGLSNETPWGVMRFLEAADRLGLPRVASVQNAYSLLNRVDDTALAEVLIREEVGYLPYSPLGQGVLTGKYLGGARPEGSRKVLFDRLQRYETEGVETVIRAYCDLAQAAGLTPAQMALAFVRQRPFVTSTIIGATTLPQLQENLSAFDVTLSADVLKGIEAIHRLRPNPCP</sequence>
<dbReference type="InterPro" id="IPR036812">
    <property type="entry name" value="NAD(P)_OxRdtase_dom_sf"/>
</dbReference>
<evidence type="ECO:0000256" key="2">
    <source>
        <dbReference type="ARBA" id="ARBA00023002"/>
    </source>
</evidence>
<dbReference type="InterPro" id="IPR050523">
    <property type="entry name" value="AKR_Detox_Biosynth"/>
</dbReference>
<dbReference type="InterPro" id="IPR020471">
    <property type="entry name" value="AKR"/>
</dbReference>
<evidence type="ECO:0000256" key="1">
    <source>
        <dbReference type="ARBA" id="ARBA00022857"/>
    </source>
</evidence>
<accession>A0A9J6P9K2</accession>
<keyword evidence="7" id="KW-1185">Reference proteome</keyword>
<dbReference type="AlphaFoldDB" id="A0A9J6P9K2"/>
<protein>
    <recommendedName>
        <fullName evidence="4">Protein tas</fullName>
    </recommendedName>
</protein>
<dbReference type="PRINTS" id="PR00069">
    <property type="entry name" value="ALDKETRDTASE"/>
</dbReference>
<dbReference type="Proteomes" id="UP001055804">
    <property type="component" value="Unassembled WGS sequence"/>
</dbReference>
<dbReference type="RefSeq" id="WP_269332572.1">
    <property type="nucleotide sequence ID" value="NZ_JAMZFT010000002.1"/>
</dbReference>
<keyword evidence="1" id="KW-0521">NADP</keyword>
<organism evidence="6 7">
    <name type="scientific">Futiania mangrovi</name>
    <dbReference type="NCBI Taxonomy" id="2959716"/>
    <lineage>
        <taxon>Bacteria</taxon>
        <taxon>Pseudomonadati</taxon>
        <taxon>Pseudomonadota</taxon>
        <taxon>Alphaproteobacteria</taxon>
        <taxon>Futianiales</taxon>
        <taxon>Futianiaceae</taxon>
        <taxon>Futiania</taxon>
    </lineage>
</organism>
<dbReference type="PANTHER" id="PTHR43364">
    <property type="entry name" value="NADH-SPECIFIC METHYLGLYOXAL REDUCTASE-RELATED"/>
    <property type="match status" value="1"/>
</dbReference>
<dbReference type="PANTHER" id="PTHR43364:SF4">
    <property type="entry name" value="NAD(P)-LINKED OXIDOREDUCTASE SUPERFAMILY PROTEIN"/>
    <property type="match status" value="1"/>
</dbReference>
<dbReference type="GO" id="GO:0016491">
    <property type="term" value="F:oxidoreductase activity"/>
    <property type="evidence" value="ECO:0007669"/>
    <property type="project" value="UniProtKB-KW"/>
</dbReference>
<comment type="caution">
    <text evidence="6">The sequence shown here is derived from an EMBL/GenBank/DDBJ whole genome shotgun (WGS) entry which is preliminary data.</text>
</comment>
<dbReference type="Gene3D" id="3.20.20.100">
    <property type="entry name" value="NADP-dependent oxidoreductase domain"/>
    <property type="match status" value="1"/>
</dbReference>
<keyword evidence="2" id="KW-0560">Oxidoreductase</keyword>
<reference evidence="6" key="1">
    <citation type="submission" date="2022-06" db="EMBL/GenBank/DDBJ databases">
        <title>Isolation and Genomics of Futiania mangrovii gen. nov., sp. nov., a Rare and Metabolically-versatile member in the Class Alphaproteobacteria.</title>
        <authorList>
            <person name="Liu L."/>
            <person name="Huang W.-C."/>
            <person name="Pan J."/>
            <person name="Li J."/>
            <person name="Huang Y."/>
            <person name="Du H."/>
            <person name="Liu Y."/>
            <person name="Li M."/>
        </authorList>
    </citation>
    <scope>NUCLEOTIDE SEQUENCE</scope>
    <source>
        <strain evidence="6">FT118</strain>
    </source>
</reference>
<evidence type="ECO:0000313" key="6">
    <source>
        <dbReference type="EMBL" id="MCP1336620.1"/>
    </source>
</evidence>
<evidence type="ECO:0000259" key="5">
    <source>
        <dbReference type="Pfam" id="PF00248"/>
    </source>
</evidence>